<dbReference type="InterPro" id="IPR018873">
    <property type="entry name" value="KilA-N_DNA-bd_domain"/>
</dbReference>
<name>A0A0R2RH97_9BACT</name>
<dbReference type="GO" id="GO:0003677">
    <property type="term" value="F:DNA binding"/>
    <property type="evidence" value="ECO:0007669"/>
    <property type="project" value="UniProtKB-KW"/>
</dbReference>
<accession>A0A0R2RH97</accession>
<dbReference type="AlphaFoldDB" id="A0A0R2RH97"/>
<dbReference type="Pfam" id="PF10543">
    <property type="entry name" value="ORF6N"/>
    <property type="match status" value="1"/>
</dbReference>
<comment type="caution">
    <text evidence="3">The sequence shown here is derived from an EMBL/GenBank/DDBJ whole genome shotgun (WGS) entry which is preliminary data.</text>
</comment>
<evidence type="ECO:0000313" key="3">
    <source>
        <dbReference type="EMBL" id="KRO61976.1"/>
    </source>
</evidence>
<evidence type="ECO:0000313" key="4">
    <source>
        <dbReference type="Proteomes" id="UP000051269"/>
    </source>
</evidence>
<evidence type="ECO:0000259" key="2">
    <source>
        <dbReference type="Pfam" id="PF10543"/>
    </source>
</evidence>
<organism evidence="3 4">
    <name type="scientific">Verrucomicrobia subdivision 6 bacterium BACL9 MAG-120507-bin52</name>
    <dbReference type="NCBI Taxonomy" id="1655590"/>
    <lineage>
        <taxon>Bacteria</taxon>
        <taxon>Pseudomonadati</taxon>
        <taxon>Verrucomicrobiota</taxon>
        <taxon>Verrucomicrobiia</taxon>
        <taxon>Verrucomicrobiales</taxon>
        <taxon>Verrucomicrobia subdivision 6</taxon>
    </lineage>
</organism>
<feature type="coiled-coil region" evidence="1">
    <location>
        <begin position="106"/>
        <end position="133"/>
    </location>
</feature>
<proteinExistence type="predicted"/>
<feature type="domain" description="KilA-N DNA-binding" evidence="2">
    <location>
        <begin position="5"/>
        <end position="86"/>
    </location>
</feature>
<keyword evidence="3" id="KW-0238">DNA-binding</keyword>
<dbReference type="Proteomes" id="UP000051269">
    <property type="component" value="Unassembled WGS sequence"/>
</dbReference>
<dbReference type="EMBL" id="LIBO01000162">
    <property type="protein sequence ID" value="KRO61976.1"/>
    <property type="molecule type" value="Genomic_DNA"/>
</dbReference>
<evidence type="ECO:0000256" key="1">
    <source>
        <dbReference type="SAM" id="Coils"/>
    </source>
</evidence>
<keyword evidence="1" id="KW-0175">Coiled coil</keyword>
<sequence length="163" mass="18653">MVRWVRGERVMLDADLARLYGVETKFLKRAVNRNFKRFPSDFVFLLTKQEVAILRCQIGTSSYQWGGTRYTRMAFTEQGVAMLSSVLRSDRAADVNIAIMRTFVQLRRLMDSNRELARKIAELEKRYDEQFGAVFEAIQQMIADEEAPKRIIGFGESISGAGG</sequence>
<reference evidence="3 4" key="1">
    <citation type="submission" date="2015-10" db="EMBL/GenBank/DDBJ databases">
        <title>Metagenome-Assembled Genomes uncover a global brackish microbiome.</title>
        <authorList>
            <person name="Hugerth L.W."/>
            <person name="Larsson J."/>
            <person name="Alneberg J."/>
            <person name="Lindh M.V."/>
            <person name="Legrand C."/>
            <person name="Pinhassi J."/>
            <person name="Andersson A.F."/>
        </authorList>
    </citation>
    <scope>NUCLEOTIDE SEQUENCE [LARGE SCALE GENOMIC DNA]</scope>
    <source>
        <strain evidence="3">BACL18 MAG-120507-bin52</strain>
    </source>
</reference>
<gene>
    <name evidence="3" type="ORF">ABR82_00475</name>
</gene>
<protein>
    <submittedName>
        <fullName evidence="3">DNA-binding protein</fullName>
    </submittedName>
</protein>